<keyword evidence="4" id="KW-1185">Reference proteome</keyword>
<gene>
    <name evidence="3" type="ORF">DILT_LOCUS233</name>
</gene>
<dbReference type="OrthoDB" id="382013at2759"/>
<name>A0A3P6PTW2_DIBLA</name>
<feature type="region of interest" description="Disordered" evidence="1">
    <location>
        <begin position="181"/>
        <end position="202"/>
    </location>
</feature>
<reference evidence="3 4" key="1">
    <citation type="submission" date="2018-11" db="EMBL/GenBank/DDBJ databases">
        <authorList>
            <consortium name="Pathogen Informatics"/>
        </authorList>
    </citation>
    <scope>NUCLEOTIDE SEQUENCE [LARGE SCALE GENOMIC DNA]</scope>
</reference>
<dbReference type="AlphaFoldDB" id="A0A3P6PTW2"/>
<evidence type="ECO:0000256" key="1">
    <source>
        <dbReference type="SAM" id="MobiDB-lite"/>
    </source>
</evidence>
<feature type="non-terminal residue" evidence="3">
    <location>
        <position position="202"/>
    </location>
</feature>
<evidence type="ECO:0000313" key="3">
    <source>
        <dbReference type="EMBL" id="VDK30765.1"/>
    </source>
</evidence>
<feature type="region of interest" description="Disordered" evidence="1">
    <location>
        <begin position="1"/>
        <end position="28"/>
    </location>
</feature>
<keyword evidence="2" id="KW-0812">Transmembrane</keyword>
<dbReference type="EMBL" id="UYRU01000835">
    <property type="protein sequence ID" value="VDK30765.1"/>
    <property type="molecule type" value="Genomic_DNA"/>
</dbReference>
<protein>
    <submittedName>
        <fullName evidence="3">Uncharacterized protein</fullName>
    </submittedName>
</protein>
<dbReference type="Proteomes" id="UP000281553">
    <property type="component" value="Unassembled WGS sequence"/>
</dbReference>
<proteinExistence type="predicted"/>
<keyword evidence="2" id="KW-1133">Transmembrane helix</keyword>
<accession>A0A3P6PTW2</accession>
<organism evidence="3 4">
    <name type="scientific">Dibothriocephalus latus</name>
    <name type="common">Fish tapeworm</name>
    <name type="synonym">Diphyllobothrium latum</name>
    <dbReference type="NCBI Taxonomy" id="60516"/>
    <lineage>
        <taxon>Eukaryota</taxon>
        <taxon>Metazoa</taxon>
        <taxon>Spiralia</taxon>
        <taxon>Lophotrochozoa</taxon>
        <taxon>Platyhelminthes</taxon>
        <taxon>Cestoda</taxon>
        <taxon>Eucestoda</taxon>
        <taxon>Diphyllobothriidea</taxon>
        <taxon>Diphyllobothriidae</taxon>
        <taxon>Dibothriocephalus</taxon>
    </lineage>
</organism>
<feature type="transmembrane region" description="Helical" evidence="2">
    <location>
        <begin position="69"/>
        <end position="99"/>
    </location>
</feature>
<sequence>MVGNSGVSNDEDDNGGASKTGTKGGEVRETYDFAGRRQQVTGPEIQASRKLEEYTVSAGSGHIMTDRNLWYQVIVFTSVAVCLTVVAFAACLAASCYVFRFKAKAQLLRSQQHNASIGELQFVDSGNMPVYLKRCSSMDCAGNHGPHQNPSVHSFAAVNRPLVQGSPTLCLEDDPEMIFSNTQSRSPPLMNGQTLPPAAASS</sequence>
<evidence type="ECO:0000313" key="4">
    <source>
        <dbReference type="Proteomes" id="UP000281553"/>
    </source>
</evidence>
<keyword evidence="2" id="KW-0472">Membrane</keyword>
<evidence type="ECO:0000256" key="2">
    <source>
        <dbReference type="SAM" id="Phobius"/>
    </source>
</evidence>